<evidence type="ECO:0000313" key="1">
    <source>
        <dbReference type="EMBL" id="BAX95365.1"/>
    </source>
</evidence>
<protein>
    <submittedName>
        <fullName evidence="1">Uncharacterized protein</fullName>
    </submittedName>
</protein>
<sequence>MGSQTTDVGNNPGLQDILTQAKSDRATGKLHMEADAGKTMAKLVLAARDEIDQAIDDARAFKKAQGFGEADGLASGTQAVEHYQHQVDTLLNKLKAQRDIYTAQIDHFIAMEQVYSRVDELSAENIAEKLGGVQITVTA</sequence>
<organism evidence="1 2">
    <name type="scientific">[Mycobacterium] stephanolepidis</name>
    <dbReference type="NCBI Taxonomy" id="1520670"/>
    <lineage>
        <taxon>Bacteria</taxon>
        <taxon>Bacillati</taxon>
        <taxon>Actinomycetota</taxon>
        <taxon>Actinomycetes</taxon>
        <taxon>Mycobacteriales</taxon>
        <taxon>Mycobacteriaceae</taxon>
        <taxon>Mycobacteroides</taxon>
    </lineage>
</organism>
<evidence type="ECO:0000313" key="2">
    <source>
        <dbReference type="Proteomes" id="UP000217954"/>
    </source>
</evidence>
<dbReference type="OrthoDB" id="9884666at2"/>
<dbReference type="AlphaFoldDB" id="A0A1Z4EQY2"/>
<reference evidence="1 2" key="2">
    <citation type="journal article" date="2017" name="Int. J. Syst. Evol. Microbiol.">
        <title>Mycobacterium stephanolepidis sp. nov., a rapidly growing species related to Mycobacterium chelonae, isolated from marine teleost fish, Stephanolepis cirrhifer.</title>
        <authorList>
            <person name="Fukano H."/>
            <person name="Wada S."/>
            <person name="Kurata O."/>
            <person name="Katayama K."/>
            <person name="Fujiwara N."/>
            <person name="Hoshino Y."/>
        </authorList>
    </citation>
    <scope>NUCLEOTIDE SEQUENCE [LARGE SCALE GENOMIC DNA]</scope>
    <source>
        <strain evidence="1 2">NJB0901</strain>
    </source>
</reference>
<dbReference type="KEGG" id="mste:MSTE_00012"/>
<keyword evidence="2" id="KW-1185">Reference proteome</keyword>
<accession>A0A1Z4EQY2</accession>
<name>A0A1Z4EQY2_9MYCO</name>
<reference evidence="2" key="1">
    <citation type="journal article" date="2017" name="Genome Announc.">
        <title>Complete Genome Sequence of Mycobacterium stephanolepidis.</title>
        <authorList>
            <person name="Fukano H."/>
            <person name="Yoshida M."/>
            <person name="Katayama Y."/>
            <person name="Omatsu T."/>
            <person name="Mizutani T."/>
            <person name="Kurata O."/>
            <person name="Wada S."/>
            <person name="Hoshino Y."/>
        </authorList>
    </citation>
    <scope>NUCLEOTIDE SEQUENCE [LARGE SCALE GENOMIC DNA]</scope>
    <source>
        <strain evidence="2">NJB0901</strain>
    </source>
</reference>
<proteinExistence type="predicted"/>
<dbReference type="EMBL" id="AP018165">
    <property type="protein sequence ID" value="BAX95365.1"/>
    <property type="molecule type" value="Genomic_DNA"/>
</dbReference>
<dbReference type="Proteomes" id="UP000217954">
    <property type="component" value="Chromosome"/>
</dbReference>
<gene>
    <name evidence="1" type="ORF">MSTE_00012</name>
</gene>